<feature type="domain" description="USP" evidence="4">
    <location>
        <begin position="359"/>
        <end position="949"/>
    </location>
</feature>
<comment type="function">
    <text evidence="2">Recognizes and hydrolyzes the peptide bond at the C-terminal Gly of ubiquitin. Involved in the processing of poly-ubiquitin precursors as well as that of ubiquitinated proteins.</text>
</comment>
<dbReference type="AlphaFoldDB" id="A0AAW1J8S8"/>
<dbReference type="Pfam" id="PF00443">
    <property type="entry name" value="UCH"/>
    <property type="match status" value="1"/>
</dbReference>
<organism evidence="5 6">
    <name type="scientific">Saponaria officinalis</name>
    <name type="common">Common soapwort</name>
    <name type="synonym">Lychnis saponaria</name>
    <dbReference type="NCBI Taxonomy" id="3572"/>
    <lineage>
        <taxon>Eukaryota</taxon>
        <taxon>Viridiplantae</taxon>
        <taxon>Streptophyta</taxon>
        <taxon>Embryophyta</taxon>
        <taxon>Tracheophyta</taxon>
        <taxon>Spermatophyta</taxon>
        <taxon>Magnoliopsida</taxon>
        <taxon>eudicotyledons</taxon>
        <taxon>Gunneridae</taxon>
        <taxon>Pentapetalae</taxon>
        <taxon>Caryophyllales</taxon>
        <taxon>Caryophyllaceae</taxon>
        <taxon>Caryophylleae</taxon>
        <taxon>Saponaria</taxon>
    </lineage>
</organism>
<evidence type="ECO:0000256" key="2">
    <source>
        <dbReference type="RuleBase" id="RU366025"/>
    </source>
</evidence>
<dbReference type="GO" id="GO:0004843">
    <property type="term" value="F:cysteine-type deubiquitinase activity"/>
    <property type="evidence" value="ECO:0007669"/>
    <property type="project" value="UniProtKB-UniRule"/>
</dbReference>
<keyword evidence="2" id="KW-0788">Thiol protease</keyword>
<evidence type="ECO:0000256" key="1">
    <source>
        <dbReference type="ARBA" id="ARBA00009085"/>
    </source>
</evidence>
<sequence>MPPSSSSPPSSASSSSTTSSLSRRRKLTNTLFLTFSLLFRLIKTLIFSLFNSLMDDFFDIGSSSSSSAAVDGYDDDDYLFLRHPRRRRLAGSSPPSILSLRHDRLFFVPLMWWKDAEVIEYKSVEGVLYTTSSSDDDDSELATGNDIVLRFKKKCGEDDGGNDVEEANQGREFALISESMWFKALKWHSDNFSSRLIEDKGCSLSAENYSNREVFPLQVRLSVLRETLSLLVKISPMDNSILCYERACQIFDTECSSVHIWDFSGQMTQFFHGIDPMLPNGSLDHAVEEALLELQVYGFHDFCEGKQVNAKQEGSWSGAPVSSFSTKMDGVAASDGPSPLGSLQPFNRGYGETGLLGLTGLINLGNTCFMNSAIQCLAHTPELVDYFLGDFKKEINYENPLGMNGELALAFGDLLRKLWVPGGIPVTPKLFKSTLESFAPQFSGYNQHDSQELLAFLLDGLHEDLNRVKQKPYIEVQDAVGRPDEVVADEYWQNHLARNNSIIVDMCHGQYRSTLVCPVCKGVSVTFDPFMYLSLPLPSTTMRTMTVTIISTDGSSSLSSVTVSVPKCGRCEDLVQALGMACFVRDDETLLVAEVYNHLILRFLEDPCDSLALIRDDDCLVAYRLPKESESCQVVVFMHERSESYFYGKERSCRKLFGIPLVARVSNHVKGYQIRDEYMKLLRPFLNVDLDDYDDIENSDTDQAKMDASMSSSDDSLSSDDDTRADLHLGSDFHFRFTDERSIKRGRTIKKTRLLKFSGGTEKVCVLVSWPEDLVRRYDTSNLSMLPEVFRRKYPTFKTQESVSLYKCLESFSKEEPLGPEDMWYCPSCKQHQQASKKLDLWRLPEILVVHLKRFSYNRFLKNKLETFVDFPIDKLDLAGFLAHKNSQHLDCYRLFAVSNHYGGLGGGHYTALVYHGSRWYEFNDSLVEPVRDEDVKTSAAYVLFYRRISDNPAAAP</sequence>
<accession>A0AAW1J8S8</accession>
<evidence type="ECO:0000313" key="6">
    <source>
        <dbReference type="Proteomes" id="UP001443914"/>
    </source>
</evidence>
<evidence type="ECO:0000256" key="3">
    <source>
        <dbReference type="SAM" id="MobiDB-lite"/>
    </source>
</evidence>
<dbReference type="InterPro" id="IPR028889">
    <property type="entry name" value="USP"/>
</dbReference>
<dbReference type="InterPro" id="IPR038765">
    <property type="entry name" value="Papain-like_cys_pep_sf"/>
</dbReference>
<dbReference type="Proteomes" id="UP001443914">
    <property type="component" value="Unassembled WGS sequence"/>
</dbReference>
<dbReference type="PROSITE" id="PS00973">
    <property type="entry name" value="USP_2"/>
    <property type="match status" value="1"/>
</dbReference>
<dbReference type="GO" id="GO:0006508">
    <property type="term" value="P:proteolysis"/>
    <property type="evidence" value="ECO:0007669"/>
    <property type="project" value="UniProtKB-KW"/>
</dbReference>
<feature type="region of interest" description="Disordered" evidence="3">
    <location>
        <begin position="699"/>
        <end position="721"/>
    </location>
</feature>
<dbReference type="EC" id="3.4.19.12" evidence="2"/>
<dbReference type="CDD" id="cd02674">
    <property type="entry name" value="Peptidase_C19R"/>
    <property type="match status" value="1"/>
</dbReference>
<dbReference type="PROSITE" id="PS00972">
    <property type="entry name" value="USP_1"/>
    <property type="match status" value="1"/>
</dbReference>
<dbReference type="Gene3D" id="3.90.70.10">
    <property type="entry name" value="Cysteine proteinases"/>
    <property type="match status" value="2"/>
</dbReference>
<name>A0AAW1J8S8_SAPOF</name>
<dbReference type="InterPro" id="IPR050185">
    <property type="entry name" value="Ub_carboxyl-term_hydrolase"/>
</dbReference>
<keyword evidence="2" id="KW-0378">Hydrolase</keyword>
<feature type="compositionally biased region" description="Low complexity" evidence="3">
    <location>
        <begin position="706"/>
        <end position="716"/>
    </location>
</feature>
<dbReference type="EMBL" id="JBDFQZ010000008">
    <property type="protein sequence ID" value="KAK9699246.1"/>
    <property type="molecule type" value="Genomic_DNA"/>
</dbReference>
<comment type="catalytic activity">
    <reaction evidence="2">
        <text>Thiol-dependent hydrolysis of ester, thioester, amide, peptide and isopeptide bonds formed by the C-terminal Gly of ubiquitin (a 76-residue protein attached to proteins as an intracellular targeting signal).</text>
        <dbReference type="EC" id="3.4.19.12"/>
    </reaction>
</comment>
<dbReference type="InterPro" id="IPR001394">
    <property type="entry name" value="Peptidase_C19_UCH"/>
</dbReference>
<protein>
    <recommendedName>
        <fullName evidence="2">Ubiquitin carboxyl-terminal hydrolase</fullName>
        <ecNumber evidence="2">3.4.19.12</ecNumber>
    </recommendedName>
</protein>
<reference evidence="5" key="1">
    <citation type="submission" date="2024-03" db="EMBL/GenBank/DDBJ databases">
        <title>WGS assembly of Saponaria officinalis var. Norfolk2.</title>
        <authorList>
            <person name="Jenkins J."/>
            <person name="Shu S."/>
            <person name="Grimwood J."/>
            <person name="Barry K."/>
            <person name="Goodstein D."/>
            <person name="Schmutz J."/>
            <person name="Leebens-Mack J."/>
            <person name="Osbourn A."/>
        </authorList>
    </citation>
    <scope>NUCLEOTIDE SEQUENCE [LARGE SCALE GENOMIC DNA]</scope>
    <source>
        <strain evidence="5">JIC</strain>
    </source>
</reference>
<keyword evidence="2" id="KW-0833">Ubl conjugation pathway</keyword>
<dbReference type="PANTHER" id="PTHR21646:SF75">
    <property type="entry name" value="UBIQUITIN CARBOXYL-TERMINAL HYDROLASE"/>
    <property type="match status" value="1"/>
</dbReference>
<dbReference type="PANTHER" id="PTHR21646">
    <property type="entry name" value="UBIQUITIN CARBOXYL-TERMINAL HYDROLASE"/>
    <property type="match status" value="1"/>
</dbReference>
<dbReference type="Pfam" id="PF25242">
    <property type="entry name" value="Ubiquitin_UBP8"/>
    <property type="match status" value="1"/>
</dbReference>
<dbReference type="GO" id="GO:0016579">
    <property type="term" value="P:protein deubiquitination"/>
    <property type="evidence" value="ECO:0007669"/>
    <property type="project" value="InterPro"/>
</dbReference>
<keyword evidence="6" id="KW-1185">Reference proteome</keyword>
<dbReference type="InterPro" id="IPR018200">
    <property type="entry name" value="USP_CS"/>
</dbReference>
<comment type="similarity">
    <text evidence="1 2">Belongs to the peptidase C19 family.</text>
</comment>
<keyword evidence="2" id="KW-0645">Protease</keyword>
<dbReference type="InterPro" id="IPR057372">
    <property type="entry name" value="Ubiquitin_UBP8/5"/>
</dbReference>
<comment type="caution">
    <text evidence="5">The sequence shown here is derived from an EMBL/GenBank/DDBJ whole genome shotgun (WGS) entry which is preliminary data.</text>
</comment>
<dbReference type="SUPFAM" id="SSF54001">
    <property type="entry name" value="Cysteine proteinases"/>
    <property type="match status" value="1"/>
</dbReference>
<dbReference type="PROSITE" id="PS50235">
    <property type="entry name" value="USP_3"/>
    <property type="match status" value="1"/>
</dbReference>
<evidence type="ECO:0000313" key="5">
    <source>
        <dbReference type="EMBL" id="KAK9699246.1"/>
    </source>
</evidence>
<gene>
    <name evidence="5" type="ORF">RND81_08G162500</name>
</gene>
<evidence type="ECO:0000259" key="4">
    <source>
        <dbReference type="PROSITE" id="PS50235"/>
    </source>
</evidence>
<proteinExistence type="inferred from homology"/>